<feature type="transmembrane region" description="Helical" evidence="2">
    <location>
        <begin position="41"/>
        <end position="63"/>
    </location>
</feature>
<gene>
    <name evidence="3" type="ORF">ACFSC7_08755</name>
</gene>
<keyword evidence="4" id="KW-1185">Reference proteome</keyword>
<keyword evidence="2" id="KW-1133">Transmembrane helix</keyword>
<evidence type="ECO:0000256" key="2">
    <source>
        <dbReference type="SAM" id="Phobius"/>
    </source>
</evidence>
<evidence type="ECO:0000256" key="1">
    <source>
        <dbReference type="SAM" id="MobiDB-lite"/>
    </source>
</evidence>
<feature type="region of interest" description="Disordered" evidence="1">
    <location>
        <begin position="71"/>
        <end position="90"/>
    </location>
</feature>
<reference evidence="4" key="1">
    <citation type="journal article" date="2019" name="Int. J. Syst. Evol. Microbiol.">
        <title>The Global Catalogue of Microorganisms (GCM) 10K type strain sequencing project: providing services to taxonomists for standard genome sequencing and annotation.</title>
        <authorList>
            <consortium name="The Broad Institute Genomics Platform"/>
            <consortium name="The Broad Institute Genome Sequencing Center for Infectious Disease"/>
            <person name="Wu L."/>
            <person name="Ma J."/>
        </authorList>
    </citation>
    <scope>NUCLEOTIDE SEQUENCE [LARGE SCALE GENOMIC DNA]</scope>
    <source>
        <strain evidence="4">JCM 3369</strain>
    </source>
</reference>
<dbReference type="InterPro" id="IPR046619">
    <property type="entry name" value="DUF6732"/>
</dbReference>
<name>A0ABW4JUL0_9HYPH</name>
<accession>A0ABW4JUL0</accession>
<evidence type="ECO:0000313" key="4">
    <source>
        <dbReference type="Proteomes" id="UP001597327"/>
    </source>
</evidence>
<feature type="compositionally biased region" description="Basic and acidic residues" evidence="1">
    <location>
        <begin position="71"/>
        <end position="83"/>
    </location>
</feature>
<keyword evidence="2" id="KW-0472">Membrane</keyword>
<keyword evidence="2" id="KW-0812">Transmembrane</keyword>
<dbReference type="RefSeq" id="WP_208998598.1">
    <property type="nucleotide sequence ID" value="NZ_JBHUFA010000001.1"/>
</dbReference>
<sequence>MGLPILHRPKNAVGLGLSLGLLSMLPTAAHAHLGHLGEVAGHSHWAGVAALAGAVVLAGLGVLKGKRKAKAEAKAADADRAPDAGEAEAA</sequence>
<protein>
    <submittedName>
        <fullName evidence="3">DUF6732 family protein</fullName>
    </submittedName>
</protein>
<organism evidence="3 4">
    <name type="scientific">Roseibium aestuarii</name>
    <dbReference type="NCBI Taxonomy" id="2600299"/>
    <lineage>
        <taxon>Bacteria</taxon>
        <taxon>Pseudomonadati</taxon>
        <taxon>Pseudomonadota</taxon>
        <taxon>Alphaproteobacteria</taxon>
        <taxon>Hyphomicrobiales</taxon>
        <taxon>Stappiaceae</taxon>
        <taxon>Roseibium</taxon>
    </lineage>
</organism>
<comment type="caution">
    <text evidence="3">The sequence shown here is derived from an EMBL/GenBank/DDBJ whole genome shotgun (WGS) entry which is preliminary data.</text>
</comment>
<evidence type="ECO:0000313" key="3">
    <source>
        <dbReference type="EMBL" id="MFD1695605.1"/>
    </source>
</evidence>
<dbReference type="Pfam" id="PF20506">
    <property type="entry name" value="DUF6732"/>
    <property type="match status" value="1"/>
</dbReference>
<dbReference type="Proteomes" id="UP001597327">
    <property type="component" value="Unassembled WGS sequence"/>
</dbReference>
<proteinExistence type="predicted"/>
<dbReference type="EMBL" id="JBHUFA010000001">
    <property type="protein sequence ID" value="MFD1695605.1"/>
    <property type="molecule type" value="Genomic_DNA"/>
</dbReference>